<gene>
    <name evidence="2" type="primary">LOC101264312</name>
</gene>
<dbReference type="InterPro" id="IPR023393">
    <property type="entry name" value="START-like_dom_sf"/>
</dbReference>
<dbReference type="OrthoDB" id="1252351at2759"/>
<reference evidence="2" key="2">
    <citation type="submission" date="2019-01" db="UniProtKB">
        <authorList>
            <consortium name="EnsemblPlants"/>
        </authorList>
    </citation>
    <scope>IDENTIFICATION</scope>
    <source>
        <strain evidence="2">cv. Heinz 1706</strain>
    </source>
</reference>
<feature type="domain" description="Bet v I/Major latex protein" evidence="1">
    <location>
        <begin position="2"/>
        <end position="147"/>
    </location>
</feature>
<dbReference type="KEGG" id="sly:101264312"/>
<dbReference type="PaxDb" id="4081-Solyc04g007770.2.1"/>
<dbReference type="GO" id="GO:0006952">
    <property type="term" value="P:defense response"/>
    <property type="evidence" value="ECO:0007669"/>
    <property type="project" value="InterPro"/>
</dbReference>
<dbReference type="SUPFAM" id="SSF55961">
    <property type="entry name" value="Bet v1-like"/>
    <property type="match status" value="1"/>
</dbReference>
<dbReference type="SMART" id="SM01037">
    <property type="entry name" value="Bet_v_1"/>
    <property type="match status" value="1"/>
</dbReference>
<organism evidence="2">
    <name type="scientific">Solanum lycopersicum</name>
    <name type="common">Tomato</name>
    <name type="synonym">Lycopersicon esculentum</name>
    <dbReference type="NCBI Taxonomy" id="4081"/>
    <lineage>
        <taxon>Eukaryota</taxon>
        <taxon>Viridiplantae</taxon>
        <taxon>Streptophyta</taxon>
        <taxon>Embryophyta</taxon>
        <taxon>Tracheophyta</taxon>
        <taxon>Spermatophyta</taxon>
        <taxon>Magnoliopsida</taxon>
        <taxon>eudicotyledons</taxon>
        <taxon>Gunneridae</taxon>
        <taxon>Pentapetalae</taxon>
        <taxon>asterids</taxon>
        <taxon>lamiids</taxon>
        <taxon>Solanales</taxon>
        <taxon>Solanaceae</taxon>
        <taxon>Solanoideae</taxon>
        <taxon>Solaneae</taxon>
        <taxon>Solanum</taxon>
        <taxon>Solanum subgen. Lycopersicon</taxon>
    </lineage>
</organism>
<name>A0A3Q7FZ65_SOLLC</name>
<dbReference type="EnsemblPlants" id="Solyc04g007770.3.1">
    <property type="protein sequence ID" value="Solyc04g007770.3.1"/>
    <property type="gene ID" value="Solyc04g007770.3"/>
</dbReference>
<dbReference type="InterPro" id="IPR051761">
    <property type="entry name" value="MLP-like_ligand-binding"/>
</dbReference>
<sequence>MGVKGKLIALVEVKCGGHPILDFFHIHTHHIPNISPNIINHLEIHAGETVKVGSIVSCNYNEAGQKKSAKQVIEAIDLDKKSITWKVIEGDVLESYSSFTGILSCEHEWTTWTIEYEKKTEDIPEPLIQLGLLLDLTKDIERHLFKK</sequence>
<dbReference type="Gene3D" id="3.30.530.20">
    <property type="match status" value="1"/>
</dbReference>
<accession>A0A3Q7FZ65</accession>
<proteinExistence type="predicted"/>
<keyword evidence="3" id="KW-1185">Reference proteome</keyword>
<dbReference type="SMR" id="A0A3Q7FZ65"/>
<dbReference type="AlphaFoldDB" id="A0A3Q7FZ65"/>
<dbReference type="RefSeq" id="NP_001317009.1">
    <property type="nucleotide sequence ID" value="NM_001330080.1"/>
</dbReference>
<dbReference type="Gramene" id="Solyc04g007770.3.1">
    <property type="protein sequence ID" value="Solyc04g007770.3.1"/>
    <property type="gene ID" value="Solyc04g007770.3"/>
</dbReference>
<reference evidence="2" key="1">
    <citation type="journal article" date="2012" name="Nature">
        <title>The tomato genome sequence provides insights into fleshy fruit evolution.</title>
        <authorList>
            <consortium name="Tomato Genome Consortium"/>
        </authorList>
    </citation>
    <scope>NUCLEOTIDE SEQUENCE [LARGE SCALE GENOMIC DNA]</scope>
    <source>
        <strain evidence="2">cv. Heinz 1706</strain>
    </source>
</reference>
<dbReference type="Pfam" id="PF00407">
    <property type="entry name" value="Bet_v_1"/>
    <property type="match status" value="1"/>
</dbReference>
<dbReference type="GeneID" id="101264312"/>
<evidence type="ECO:0000313" key="3">
    <source>
        <dbReference type="Proteomes" id="UP000004994"/>
    </source>
</evidence>
<dbReference type="Proteomes" id="UP000004994">
    <property type="component" value="Chromosome 4"/>
</dbReference>
<evidence type="ECO:0000313" key="2">
    <source>
        <dbReference type="EnsemblPlants" id="Solyc04g007770.3.1"/>
    </source>
</evidence>
<dbReference type="PANTHER" id="PTHR31907">
    <property type="entry name" value="MLP-LIKE PROTEIN 423"/>
    <property type="match status" value="1"/>
</dbReference>
<protein>
    <recommendedName>
        <fullName evidence="1">Bet v I/Major latex protein domain-containing protein</fullName>
    </recommendedName>
</protein>
<evidence type="ECO:0000259" key="1">
    <source>
        <dbReference type="SMART" id="SM01037"/>
    </source>
</evidence>
<dbReference type="InterPro" id="IPR000916">
    <property type="entry name" value="Bet_v_I/MLP"/>
</dbReference>
<dbReference type="OMA" id="LSCEHEW"/>
<dbReference type="InParanoid" id="A0A3Q7FZ65"/>